<feature type="compositionally biased region" description="Polar residues" evidence="4">
    <location>
        <begin position="128"/>
        <end position="142"/>
    </location>
</feature>
<evidence type="ECO:0000256" key="4">
    <source>
        <dbReference type="SAM" id="MobiDB-lite"/>
    </source>
</evidence>
<dbReference type="HOGENOM" id="CLU_318641_0_0_1"/>
<dbReference type="PROSITE" id="PS50071">
    <property type="entry name" value="HOMEOBOX_2"/>
    <property type="match status" value="3"/>
</dbReference>
<dbReference type="EMBL" id="GL379996">
    <property type="protein sequence ID" value="EGT41625.1"/>
    <property type="molecule type" value="Genomic_DNA"/>
</dbReference>
<name>G0P065_CAEBE</name>
<dbReference type="Proteomes" id="UP000008068">
    <property type="component" value="Unassembled WGS sequence"/>
</dbReference>
<sequence length="913" mass="104910">MLLREKFNDSQLSVFKTRQCTSGTVFLPEGRAIGKLLNLTGNQVRNWFHNHRKELFEMPQVAPEIQKSIDNLLSEVKKEMEESHANTVRLKPPPTLPKRKYQKQVLETRFRQSQADEQDLAETFSDCGKSTGSERISESSPASKPLDAESLPNSKDSFDNMDPPKKQPKFTEFQLAFFKTRHCISRNISLKEARTIGQQLNLNAKRVRSWFHNNKKKRFEIPQVEPEDQNTIDNLLIEVRKQLGESHSHIVGLEPQPPFLTKEYRLKILETRYRQSHKISSLECHLIGRHFNFDGEPIGRWFKRRSRSGIEDDPNFVVCPRILKLLSDIGRKADEQSEFKLSGSQRKYLEERFSINTKLLKNERIAISEAIGVPDYFIKAWLKKRTKAERERHDRAALALRLSGSGKDVESVSKSSSASVPSDTETQSNSDDWFEKMATVQETSEIFLPVDLFSIPTSSEFTTSSDSTIYVPSIVPETPLSPRSTDISNIHKSWGFHNDSINSGADFCSSLPYTRSPSHEIKEPWAPRNEIASHEWSFENHQMYPSSPINNSHTSSELFSSLPYPNQNSSIPWNAMDSTQPQPTDHWSQKLVKMSLRVFDKFTLAVCMTRQCTSESISRKESKALARRLNLTGGQVRSWFYRNKNKKIEMPQVAPEIQKSVDNLLSEVKKEMEESHSDTVQLKSLLPLSKKGYQKSVLETRFRQSSRITGLECHLIGRHLEMEGQSVTNWFSRRKKPGKEAEPNFVICPKVLEFLDNTNREVRKQIEFKMSSSQETYLEQRFSMNNFLGKEERILMSDTIGVPDYWIKTWFFNKLSSPPTYPIDNNYPAAEQHNPGQYIDMPSFNPWFFNPLNTNQSVQTQIASTINHQMHNSSSTNNSQTSSVLFSSLQVLNQSSSIAFDAMDSTQPQPTDY</sequence>
<evidence type="ECO:0000259" key="5">
    <source>
        <dbReference type="PROSITE" id="PS50071"/>
    </source>
</evidence>
<protein>
    <recommendedName>
        <fullName evidence="5">Homeobox domain-containing protein</fullName>
    </recommendedName>
</protein>
<dbReference type="GO" id="GO:0005634">
    <property type="term" value="C:nucleus"/>
    <property type="evidence" value="ECO:0007669"/>
    <property type="project" value="UniProtKB-SubCell"/>
</dbReference>
<evidence type="ECO:0000256" key="2">
    <source>
        <dbReference type="PROSITE-ProRule" id="PRU00108"/>
    </source>
</evidence>
<keyword evidence="7" id="KW-1185">Reference proteome</keyword>
<feature type="domain" description="Homeobox" evidence="5">
    <location>
        <begin position="761"/>
        <end position="814"/>
    </location>
</feature>
<feature type="domain" description="Homeobox" evidence="5">
    <location>
        <begin position="161"/>
        <end position="221"/>
    </location>
</feature>
<dbReference type="AlphaFoldDB" id="G0P065"/>
<feature type="DNA-binding region" description="Homeobox" evidence="2">
    <location>
        <begin position="334"/>
        <end position="393"/>
    </location>
</feature>
<dbReference type="Pfam" id="PF00046">
    <property type="entry name" value="Homeodomain"/>
    <property type="match status" value="1"/>
</dbReference>
<feature type="region of interest" description="Disordered" evidence="4">
    <location>
        <begin position="408"/>
        <end position="431"/>
    </location>
</feature>
<feature type="compositionally biased region" description="Low complexity" evidence="4">
    <location>
        <begin position="412"/>
        <end position="423"/>
    </location>
</feature>
<feature type="compositionally biased region" description="Basic and acidic residues" evidence="4">
    <location>
        <begin position="156"/>
        <end position="165"/>
    </location>
</feature>
<keyword evidence="2 3" id="KW-0238">DNA-binding</keyword>
<proteinExistence type="predicted"/>
<keyword evidence="2 3" id="KW-0539">Nucleus</keyword>
<reference evidence="7" key="1">
    <citation type="submission" date="2011-07" db="EMBL/GenBank/DDBJ databases">
        <authorList>
            <consortium name="Caenorhabditis brenneri Sequencing and Analysis Consortium"/>
            <person name="Wilson R.K."/>
        </authorList>
    </citation>
    <scope>NUCLEOTIDE SEQUENCE [LARGE SCALE GENOMIC DNA]</scope>
    <source>
        <strain evidence="7">PB2801</strain>
    </source>
</reference>
<dbReference type="SUPFAM" id="SSF46689">
    <property type="entry name" value="Homeodomain-like"/>
    <property type="match status" value="3"/>
</dbReference>
<keyword evidence="2 3" id="KW-0371">Homeobox</keyword>
<dbReference type="InterPro" id="IPR009057">
    <property type="entry name" value="Homeodomain-like_sf"/>
</dbReference>
<organism evidence="7">
    <name type="scientific">Caenorhabditis brenneri</name>
    <name type="common">Nematode worm</name>
    <dbReference type="NCBI Taxonomy" id="135651"/>
    <lineage>
        <taxon>Eukaryota</taxon>
        <taxon>Metazoa</taxon>
        <taxon>Ecdysozoa</taxon>
        <taxon>Nematoda</taxon>
        <taxon>Chromadorea</taxon>
        <taxon>Rhabditida</taxon>
        <taxon>Rhabditina</taxon>
        <taxon>Rhabditomorpha</taxon>
        <taxon>Rhabditoidea</taxon>
        <taxon>Rhabditidae</taxon>
        <taxon>Peloderinae</taxon>
        <taxon>Caenorhabditis</taxon>
    </lineage>
</organism>
<evidence type="ECO:0000313" key="7">
    <source>
        <dbReference type="Proteomes" id="UP000008068"/>
    </source>
</evidence>
<dbReference type="CDD" id="cd00086">
    <property type="entry name" value="homeodomain"/>
    <property type="match status" value="1"/>
</dbReference>
<dbReference type="GO" id="GO:0003677">
    <property type="term" value="F:DNA binding"/>
    <property type="evidence" value="ECO:0007669"/>
    <property type="project" value="UniProtKB-UniRule"/>
</dbReference>
<dbReference type="InParanoid" id="G0P065"/>
<feature type="domain" description="Homeobox" evidence="5">
    <location>
        <begin position="332"/>
        <end position="392"/>
    </location>
</feature>
<dbReference type="Gene3D" id="1.10.10.60">
    <property type="entry name" value="Homeodomain-like"/>
    <property type="match status" value="1"/>
</dbReference>
<gene>
    <name evidence="6" type="ORF">CAEBREN_23390</name>
</gene>
<comment type="subcellular location">
    <subcellularLocation>
        <location evidence="1 2 3">Nucleus</location>
    </subcellularLocation>
</comment>
<evidence type="ECO:0000256" key="1">
    <source>
        <dbReference type="ARBA" id="ARBA00004123"/>
    </source>
</evidence>
<feature type="DNA-binding region" description="Homeobox" evidence="2">
    <location>
        <begin position="163"/>
        <end position="222"/>
    </location>
</feature>
<accession>G0P065</accession>
<feature type="DNA-binding region" description="Homeobox" evidence="2">
    <location>
        <begin position="763"/>
        <end position="815"/>
    </location>
</feature>
<dbReference type="InterPro" id="IPR001356">
    <property type="entry name" value="HD"/>
</dbReference>
<evidence type="ECO:0000256" key="3">
    <source>
        <dbReference type="RuleBase" id="RU000682"/>
    </source>
</evidence>
<feature type="region of interest" description="Disordered" evidence="4">
    <location>
        <begin position="124"/>
        <end position="166"/>
    </location>
</feature>
<dbReference type="SMART" id="SM00389">
    <property type="entry name" value="HOX"/>
    <property type="match status" value="5"/>
</dbReference>
<evidence type="ECO:0000313" key="6">
    <source>
        <dbReference type="EMBL" id="EGT41625.1"/>
    </source>
</evidence>
<feature type="region of interest" description="Disordered" evidence="4">
    <location>
        <begin position="78"/>
        <end position="99"/>
    </location>
</feature>